<proteinExistence type="predicted"/>
<dbReference type="EMBL" id="BARS01034005">
    <property type="protein sequence ID" value="GAG17362.1"/>
    <property type="molecule type" value="Genomic_DNA"/>
</dbReference>
<feature type="non-terminal residue" evidence="1">
    <location>
        <position position="228"/>
    </location>
</feature>
<protein>
    <submittedName>
        <fullName evidence="1">Uncharacterized protein</fullName>
    </submittedName>
</protein>
<gene>
    <name evidence="1" type="ORF">S01H1_52595</name>
</gene>
<reference evidence="1" key="1">
    <citation type="journal article" date="2014" name="Front. Microbiol.">
        <title>High frequency of phylogenetically diverse reductive dehalogenase-homologous genes in deep subseafloor sedimentary metagenomes.</title>
        <authorList>
            <person name="Kawai M."/>
            <person name="Futagami T."/>
            <person name="Toyoda A."/>
            <person name="Takaki Y."/>
            <person name="Nishi S."/>
            <person name="Hori S."/>
            <person name="Arai W."/>
            <person name="Tsubouchi T."/>
            <person name="Morono Y."/>
            <person name="Uchiyama I."/>
            <person name="Ito T."/>
            <person name="Fujiyama A."/>
            <person name="Inagaki F."/>
            <person name="Takami H."/>
        </authorList>
    </citation>
    <scope>NUCLEOTIDE SEQUENCE</scope>
    <source>
        <strain evidence="1">Expedition CK06-06</strain>
    </source>
</reference>
<evidence type="ECO:0000313" key="1">
    <source>
        <dbReference type="EMBL" id="GAG17362.1"/>
    </source>
</evidence>
<sequence length="228" mass="24585">MRRLLGPGLVVGWAVVLALCGLARWAVSPRPAVYLSNRLSRHLGADVRVSSTGLSVTGIKLLGVDVRSEALDLSVEEVRVSRTDGRWEVFAVRPTLRLKNFKEAPSASALRRRVGVTGLRFVLGERELGPFKGELGPDELDLYCSTPVPIGLKGPPDDLYITLGPTGLKDLLGGSGRFAMTAHRSRDGLSGEGELVIADVEFARWAGLKEFSGRLSVEEGPSLVLEQD</sequence>
<name>X0W211_9ZZZZ</name>
<accession>X0W211</accession>
<organism evidence="1">
    <name type="scientific">marine sediment metagenome</name>
    <dbReference type="NCBI Taxonomy" id="412755"/>
    <lineage>
        <taxon>unclassified sequences</taxon>
        <taxon>metagenomes</taxon>
        <taxon>ecological metagenomes</taxon>
    </lineage>
</organism>
<comment type="caution">
    <text evidence="1">The sequence shown here is derived from an EMBL/GenBank/DDBJ whole genome shotgun (WGS) entry which is preliminary data.</text>
</comment>
<dbReference type="AlphaFoldDB" id="X0W211"/>